<sequence length="216" mass="24029">MSHPPSSYSYVAETTYINFRTLNDNNMRSVDSWFDLKASSENVPPAENVATILQHKFAFSKANLPQGENHETEEREMVAAMLRSWNIVGSLAAWRVPSNDASALAPSGACQSRVSRRLSAQQKNAQQCKCQARVKAKRCTVTSTKKEDDPPTKKEKTYISSVLLGAGCSSNREKCTEVLMNRDHSWSTELCPARPKGKLTMPIMPTMQKGRIFLAS</sequence>
<evidence type="ECO:0000259" key="1">
    <source>
        <dbReference type="Pfam" id="PF09041"/>
    </source>
</evidence>
<proteinExistence type="predicted"/>
<protein>
    <recommendedName>
        <fullName evidence="1">Aurora-A binding domain-containing protein</fullName>
    </recommendedName>
</protein>
<dbReference type="Pfam" id="PF09041">
    <property type="entry name" value="Aurora-A_bind"/>
    <property type="match status" value="1"/>
</dbReference>
<keyword evidence="3" id="KW-1185">Reference proteome</keyword>
<dbReference type="Ensembl" id="ENSCSRT00000015246.1">
    <property type="protein sequence ID" value="ENSCSRP00000014623.1"/>
    <property type="gene ID" value="ENSCSRG00000011204.1"/>
</dbReference>
<evidence type="ECO:0000313" key="2">
    <source>
        <dbReference type="Ensembl" id="ENSCSRP00000014623.1"/>
    </source>
</evidence>
<organism evidence="2 3">
    <name type="scientific">Chelydra serpentina</name>
    <name type="common">Snapping turtle</name>
    <name type="synonym">Testudo serpentina</name>
    <dbReference type="NCBI Taxonomy" id="8475"/>
    <lineage>
        <taxon>Eukaryota</taxon>
        <taxon>Metazoa</taxon>
        <taxon>Chordata</taxon>
        <taxon>Craniata</taxon>
        <taxon>Vertebrata</taxon>
        <taxon>Euteleostomi</taxon>
        <taxon>Archelosauria</taxon>
        <taxon>Testudinata</taxon>
        <taxon>Testudines</taxon>
        <taxon>Cryptodira</taxon>
        <taxon>Durocryptodira</taxon>
        <taxon>Americhelydia</taxon>
        <taxon>Chelydroidea</taxon>
        <taxon>Chelydridae</taxon>
        <taxon>Chelydra</taxon>
    </lineage>
</organism>
<evidence type="ECO:0000313" key="3">
    <source>
        <dbReference type="Proteomes" id="UP000694403"/>
    </source>
</evidence>
<feature type="domain" description="Aurora-A binding" evidence="1">
    <location>
        <begin position="1"/>
        <end position="66"/>
    </location>
</feature>
<name>A0A8C3SJC9_CHESE</name>
<reference evidence="2" key="2">
    <citation type="submission" date="2025-09" db="UniProtKB">
        <authorList>
            <consortium name="Ensembl"/>
        </authorList>
    </citation>
    <scope>IDENTIFICATION</scope>
</reference>
<dbReference type="InterPro" id="IPR015128">
    <property type="entry name" value="Aurora-A-bd"/>
</dbReference>
<accession>A0A8C3SJC9</accession>
<reference evidence="2" key="1">
    <citation type="submission" date="2025-08" db="UniProtKB">
        <authorList>
            <consortium name="Ensembl"/>
        </authorList>
    </citation>
    <scope>IDENTIFICATION</scope>
</reference>
<dbReference type="AlphaFoldDB" id="A0A8C3SJC9"/>
<dbReference type="Proteomes" id="UP000694403">
    <property type="component" value="Unplaced"/>
</dbReference>